<dbReference type="KEGG" id="mend:L6E24_14110"/>
<dbReference type="EMBL" id="CP096115">
    <property type="protein sequence ID" value="UUX93678.1"/>
    <property type="molecule type" value="Genomic_DNA"/>
</dbReference>
<proteinExistence type="predicted"/>
<dbReference type="AlphaFoldDB" id="A0A9E7PLR4"/>
<dbReference type="EMBL" id="CP096115">
    <property type="protein sequence ID" value="UUX91143.1"/>
    <property type="molecule type" value="Genomic_DNA"/>
</dbReference>
<dbReference type="GO" id="GO:0006313">
    <property type="term" value="P:DNA transposition"/>
    <property type="evidence" value="ECO:0007669"/>
    <property type="project" value="InterPro"/>
</dbReference>
<evidence type="ECO:0000313" key="6">
    <source>
        <dbReference type="EMBL" id="UUX92510.1"/>
    </source>
</evidence>
<dbReference type="Proteomes" id="UP001060368">
    <property type="component" value="Chromosome"/>
</dbReference>
<dbReference type="GO" id="GO:0004803">
    <property type="term" value="F:transposase activity"/>
    <property type="evidence" value="ECO:0007669"/>
    <property type="project" value="InterPro"/>
</dbReference>
<reference evidence="6" key="1">
    <citation type="submission" date="2022-04" db="EMBL/GenBank/DDBJ databases">
        <title>Complete genome of Methanoplanus endosymbiosus DSM 3599.</title>
        <authorList>
            <person name="Chen S.-C."/>
            <person name="You Y.-T."/>
            <person name="Zhou Y.-Z."/>
            <person name="Lai M.-C."/>
        </authorList>
    </citation>
    <scope>NUCLEOTIDE SEQUENCE</scope>
    <source>
        <strain evidence="6">DSM 3599</strain>
    </source>
</reference>
<sequence>MVAVGLLRFLFDFQRDEIRTILLSRGISISTGEISNLSKELLLRFYALHKRHMPQMKSFFEREGGAKLHLDGTGEAGNEIVFMAKDGDTGITMDAQIIPTESKKYVKIFLNNLKSLLGDPIVIVRDMSKQIRDAAFEIFPDVKHQICQYHFVKNLGKTIFKTRYSTFRKDIVKMRILSQIKKMKGDLSAIKHHGSEKDIFFAEQKWIILAIEHLLICRERSSNYPFGLPYFEIMNRILDVQIMAHKILEWNMAHKVNVCEIKEFSEKLDDITNNAGINSQYSKIQKIWEWFEKVRITLRVGRHLSQNGSDMITTNAQNMRDDFEIILNAIDIDGVTKGGELLRGARQITNNCRKHMDELFVEVKDTFGNVVDIMRDNNIEERGHRWSRMHIRRRTGRNRTTNEMAQYGALMAIFSNLENETYVREILYDIKDFIREIQDITAEEISSASELVRPYAHKEIVHSDSKRLEYLEEFINLLEGGRSAEKWLSKFNISNRIMTP</sequence>
<dbReference type="EMBL" id="CP096115">
    <property type="protein sequence ID" value="UUX92510.1"/>
    <property type="molecule type" value="Genomic_DNA"/>
</dbReference>
<keyword evidence="3" id="KW-0233">DNA recombination</keyword>
<dbReference type="EMBL" id="CP096115">
    <property type="protein sequence ID" value="UUX92602.1"/>
    <property type="molecule type" value="Genomic_DNA"/>
</dbReference>
<evidence type="ECO:0000313" key="5">
    <source>
        <dbReference type="EMBL" id="UUX92453.1"/>
    </source>
</evidence>
<evidence type="ECO:0000313" key="9">
    <source>
        <dbReference type="Proteomes" id="UP001060368"/>
    </source>
</evidence>
<keyword evidence="1" id="KW-0815">Transposition</keyword>
<keyword evidence="2" id="KW-0238">DNA-binding</keyword>
<gene>
    <name evidence="7" type="ORF">L6E24_00300</name>
    <name evidence="8" type="ORF">L6E24_06060</name>
    <name evidence="4" type="ORF">L6E24_07045</name>
    <name evidence="5" type="ORF">L6E24_14110</name>
    <name evidence="6" type="ORF">L6E24_14440</name>
</gene>
<dbReference type="KEGG" id="mend:L6E24_07045"/>
<dbReference type="KEGG" id="mend:L6E24_14440"/>
<dbReference type="KEGG" id="mend:L6E24_00300"/>
<evidence type="ECO:0000256" key="3">
    <source>
        <dbReference type="ARBA" id="ARBA00023172"/>
    </source>
</evidence>
<dbReference type="GO" id="GO:0003677">
    <property type="term" value="F:DNA binding"/>
    <property type="evidence" value="ECO:0007669"/>
    <property type="project" value="UniProtKB-KW"/>
</dbReference>
<dbReference type="Pfam" id="PF00872">
    <property type="entry name" value="Transposase_mut"/>
    <property type="match status" value="1"/>
</dbReference>
<accession>A0A9E7PLR4</accession>
<evidence type="ECO:0000256" key="2">
    <source>
        <dbReference type="ARBA" id="ARBA00023125"/>
    </source>
</evidence>
<evidence type="ECO:0000313" key="8">
    <source>
        <dbReference type="EMBL" id="UUX93678.1"/>
    </source>
</evidence>
<keyword evidence="9" id="KW-1185">Reference proteome</keyword>
<dbReference type="KEGG" id="mend:L6E24_06060"/>
<dbReference type="RefSeq" id="WP_257741295.1">
    <property type="nucleotide sequence ID" value="NZ_CP096115.1"/>
</dbReference>
<name>A0A9E7PLR4_9EURY</name>
<evidence type="ECO:0000313" key="4">
    <source>
        <dbReference type="EMBL" id="UUX91143.1"/>
    </source>
</evidence>
<evidence type="ECO:0000256" key="1">
    <source>
        <dbReference type="ARBA" id="ARBA00022578"/>
    </source>
</evidence>
<evidence type="ECO:0000313" key="7">
    <source>
        <dbReference type="EMBL" id="UUX92602.1"/>
    </source>
</evidence>
<protein>
    <submittedName>
        <fullName evidence="6">Transposase</fullName>
    </submittedName>
</protein>
<dbReference type="GeneID" id="74308927"/>
<organism evidence="6 9">
    <name type="scientific">Methanoplanus endosymbiosus</name>
    <dbReference type="NCBI Taxonomy" id="33865"/>
    <lineage>
        <taxon>Archaea</taxon>
        <taxon>Methanobacteriati</taxon>
        <taxon>Methanobacteriota</taxon>
        <taxon>Stenosarchaea group</taxon>
        <taxon>Methanomicrobia</taxon>
        <taxon>Methanomicrobiales</taxon>
        <taxon>Methanomicrobiaceae</taxon>
        <taxon>Methanoplanus</taxon>
    </lineage>
</organism>
<dbReference type="EMBL" id="CP096115">
    <property type="protein sequence ID" value="UUX92453.1"/>
    <property type="molecule type" value="Genomic_DNA"/>
</dbReference>
<dbReference type="InterPro" id="IPR001207">
    <property type="entry name" value="Transposase_mutator"/>
</dbReference>